<dbReference type="Proteomes" id="UP000199682">
    <property type="component" value="Unassembled WGS sequence"/>
</dbReference>
<keyword evidence="1" id="KW-1133">Transmembrane helix</keyword>
<keyword evidence="1" id="KW-0472">Membrane</keyword>
<feature type="transmembrane region" description="Helical" evidence="1">
    <location>
        <begin position="355"/>
        <end position="377"/>
    </location>
</feature>
<dbReference type="AlphaFoldDB" id="A0A1G9Q456"/>
<protein>
    <recommendedName>
        <fullName evidence="4">Membrane protein involved in the export of O-antigen and teichoic acid</fullName>
    </recommendedName>
</protein>
<feature type="transmembrane region" description="Helical" evidence="1">
    <location>
        <begin position="414"/>
        <end position="433"/>
    </location>
</feature>
<name>A0A1G9Q456_9PSEU</name>
<evidence type="ECO:0008006" key="4">
    <source>
        <dbReference type="Google" id="ProtNLM"/>
    </source>
</evidence>
<dbReference type="EMBL" id="FNET01000016">
    <property type="protein sequence ID" value="SDM05766.1"/>
    <property type="molecule type" value="Genomic_DNA"/>
</dbReference>
<feature type="transmembrane region" description="Helical" evidence="1">
    <location>
        <begin position="51"/>
        <end position="75"/>
    </location>
</feature>
<feature type="transmembrane region" description="Helical" evidence="1">
    <location>
        <begin position="24"/>
        <end position="45"/>
    </location>
</feature>
<feature type="transmembrane region" description="Helical" evidence="1">
    <location>
        <begin position="389"/>
        <end position="408"/>
    </location>
</feature>
<reference evidence="3" key="1">
    <citation type="submission" date="2016-10" db="EMBL/GenBank/DDBJ databases">
        <authorList>
            <person name="Varghese N."/>
            <person name="Submissions S."/>
        </authorList>
    </citation>
    <scope>NUCLEOTIDE SEQUENCE [LARGE SCALE GENOMIC DNA]</scope>
    <source>
        <strain evidence="3">DSM 44796</strain>
    </source>
</reference>
<feature type="transmembrane region" description="Helical" evidence="1">
    <location>
        <begin position="248"/>
        <end position="269"/>
    </location>
</feature>
<feature type="transmembrane region" description="Helical" evidence="1">
    <location>
        <begin position="135"/>
        <end position="157"/>
    </location>
</feature>
<feature type="transmembrane region" description="Helical" evidence="1">
    <location>
        <begin position="164"/>
        <end position="185"/>
    </location>
</feature>
<proteinExistence type="predicted"/>
<feature type="transmembrane region" description="Helical" evidence="1">
    <location>
        <begin position="275"/>
        <end position="294"/>
    </location>
</feature>
<sequence>MSSAQFTGSKVALGRKFAVSGSKLALAIFITGMKGLIFFHTLSAYEPTVVAAYATALNLIMVFVIAAGGFQMLVVSRFRPADFRPDTWRPETADRLSALAATAVAVLVGLAALLALAGGALALMTSGSALVETAYWARVPSVWLVPITSMLSGILVLMGKEGVALRVAVENLVLTIAVAFVLTFFDLSGPAILVCIGLFGTAVDLSLVLRQWIGLGPMRGAAGAALRRGVRLISAPGRWQYVKAVPRAVSGAVDALLLAATFTVVTALATTVSPVAGAITGSLVALIRTVVVPLKAYGMVAGRMTKQSENAATMNTFVTTVGLFFIPAGLFLLVSPATFVNLVGEYPADSPGILLAVRLVGAQLVLEPFTGFVSSALKVLVAPSATLRSLAISLFGCALPAISVLSWTGSLSLGGVWIVLLLTRVLFCVQTTYTYSRWRSRALEAAG</sequence>
<evidence type="ECO:0000256" key="1">
    <source>
        <dbReference type="SAM" id="Phobius"/>
    </source>
</evidence>
<keyword evidence="1" id="KW-0812">Transmembrane</keyword>
<evidence type="ECO:0000313" key="3">
    <source>
        <dbReference type="Proteomes" id="UP000199682"/>
    </source>
</evidence>
<accession>A0A1G9Q456</accession>
<organism evidence="2 3">
    <name type="scientific">Lentzea albidocapillata subsp. violacea</name>
    <dbReference type="NCBI Taxonomy" id="128104"/>
    <lineage>
        <taxon>Bacteria</taxon>
        <taxon>Bacillati</taxon>
        <taxon>Actinomycetota</taxon>
        <taxon>Actinomycetes</taxon>
        <taxon>Pseudonocardiales</taxon>
        <taxon>Pseudonocardiaceae</taxon>
        <taxon>Lentzea</taxon>
    </lineage>
</organism>
<dbReference type="RefSeq" id="WP_090011058.1">
    <property type="nucleotide sequence ID" value="NZ_FNET01000016.1"/>
</dbReference>
<feature type="transmembrane region" description="Helical" evidence="1">
    <location>
        <begin position="315"/>
        <end position="335"/>
    </location>
</feature>
<gene>
    <name evidence="2" type="ORF">SAMN04488074_11621</name>
</gene>
<evidence type="ECO:0000313" key="2">
    <source>
        <dbReference type="EMBL" id="SDM05766.1"/>
    </source>
</evidence>
<feature type="transmembrane region" description="Helical" evidence="1">
    <location>
        <begin position="96"/>
        <end position="123"/>
    </location>
</feature>
<feature type="transmembrane region" description="Helical" evidence="1">
    <location>
        <begin position="191"/>
        <end position="209"/>
    </location>
</feature>